<gene>
    <name evidence="4" type="ORF">Cboi02_000206900</name>
</gene>
<dbReference type="GO" id="GO:0008483">
    <property type="term" value="F:transaminase activity"/>
    <property type="evidence" value="ECO:0007669"/>
    <property type="project" value="InterPro"/>
</dbReference>
<dbReference type="AlphaFoldDB" id="A0A9W6SX74"/>
<dbReference type="InterPro" id="IPR015424">
    <property type="entry name" value="PyrdxlP-dep_Trfase"/>
</dbReference>
<dbReference type="SUPFAM" id="SSF53383">
    <property type="entry name" value="PLP-dependent transferases"/>
    <property type="match status" value="1"/>
</dbReference>
<dbReference type="Pfam" id="PF00202">
    <property type="entry name" value="Aminotran_3"/>
    <property type="match status" value="1"/>
</dbReference>
<dbReference type="InterPro" id="IPR015422">
    <property type="entry name" value="PyrdxlP-dep_Trfase_small"/>
</dbReference>
<keyword evidence="2 3" id="KW-0663">Pyridoxal phosphate</keyword>
<dbReference type="PANTHER" id="PTHR43094:SF1">
    <property type="entry name" value="AMINOTRANSFERASE CLASS-III"/>
    <property type="match status" value="1"/>
</dbReference>
<name>A0A9W6SX74_CANBO</name>
<evidence type="ECO:0000313" key="4">
    <source>
        <dbReference type="EMBL" id="GME69092.1"/>
    </source>
</evidence>
<dbReference type="InterPro" id="IPR005814">
    <property type="entry name" value="Aminotrans_3"/>
</dbReference>
<evidence type="ECO:0000256" key="1">
    <source>
        <dbReference type="ARBA" id="ARBA00008954"/>
    </source>
</evidence>
<evidence type="ECO:0000256" key="3">
    <source>
        <dbReference type="RuleBase" id="RU003560"/>
    </source>
</evidence>
<organism evidence="4 5">
    <name type="scientific">Candida boidinii</name>
    <name type="common">Yeast</name>
    <dbReference type="NCBI Taxonomy" id="5477"/>
    <lineage>
        <taxon>Eukaryota</taxon>
        <taxon>Fungi</taxon>
        <taxon>Dikarya</taxon>
        <taxon>Ascomycota</taxon>
        <taxon>Saccharomycotina</taxon>
        <taxon>Pichiomycetes</taxon>
        <taxon>Pichiales</taxon>
        <taxon>Pichiaceae</taxon>
        <taxon>Ogataea</taxon>
        <taxon>Ogataea/Candida clade</taxon>
    </lineage>
</organism>
<dbReference type="GO" id="GO:0005829">
    <property type="term" value="C:cytosol"/>
    <property type="evidence" value="ECO:0007669"/>
    <property type="project" value="TreeGrafter"/>
</dbReference>
<dbReference type="GO" id="GO:0030170">
    <property type="term" value="F:pyridoxal phosphate binding"/>
    <property type="evidence" value="ECO:0007669"/>
    <property type="project" value="InterPro"/>
</dbReference>
<dbReference type="Gene3D" id="3.40.640.10">
    <property type="entry name" value="Type I PLP-dependent aspartate aminotransferase-like (Major domain)"/>
    <property type="match status" value="1"/>
</dbReference>
<evidence type="ECO:0000313" key="5">
    <source>
        <dbReference type="Proteomes" id="UP001165120"/>
    </source>
</evidence>
<evidence type="ECO:0000256" key="2">
    <source>
        <dbReference type="ARBA" id="ARBA00022898"/>
    </source>
</evidence>
<dbReference type="Gene3D" id="3.90.1150.10">
    <property type="entry name" value="Aspartate Aminotransferase, domain 1"/>
    <property type="match status" value="1"/>
</dbReference>
<accession>A0A9W6SX74</accession>
<sequence length="458" mass="50203">MPTAESSYVFQSIIKDRSPMVISSKGLYLTVEDPKTGEHKVILDAMTGAAVGSLPHKDEEIVEAMCDAARNSTYTFGLYISNYAAEQLGKFICDRSDGAFASALFTGSGSESNENAMKFVKQYHLEKGDKKRFRFISRKQAYHGFTTGALSLGDGIRKRDYVDILLTDEQCPKVSQMYPYRHMEEGETPEEYGQRLVDELEQCFIDHDPETIAGVFMETVGGSSFGTCVPVPGYLDGCKKVCEKYGALFVLDEVMCGLGRCGAYHAWQKYMTSGGPDLQTIGKTLGSGFVTLSGVLISPKVKSVIAGGSGATAGAQTYHSHDFNCRIGLAVQQKIDRDNLVANSEKMGKYLEEQLKEKLADSPVVGYIRGAGLFWSLEFVKDKETKETFPVDVRFCYRLQEKCFQNGITTMAFSGTVDGINGDHISIAPAYTITKPDIDSIVEIMAKSVDQMAAEVSA</sequence>
<proteinExistence type="inferred from homology"/>
<protein>
    <submittedName>
        <fullName evidence="4">Unnamed protein product</fullName>
    </submittedName>
</protein>
<dbReference type="EMBL" id="BSXN01000574">
    <property type="protein sequence ID" value="GME69092.1"/>
    <property type="molecule type" value="Genomic_DNA"/>
</dbReference>
<comment type="caution">
    <text evidence="4">The sequence shown here is derived from an EMBL/GenBank/DDBJ whole genome shotgun (WGS) entry which is preliminary data.</text>
</comment>
<keyword evidence="5" id="KW-1185">Reference proteome</keyword>
<dbReference type="CDD" id="cd00610">
    <property type="entry name" value="OAT_like"/>
    <property type="match status" value="1"/>
</dbReference>
<reference evidence="4" key="1">
    <citation type="submission" date="2023-04" db="EMBL/GenBank/DDBJ databases">
        <title>Candida boidinii NBRC 10035.</title>
        <authorList>
            <person name="Ichikawa N."/>
            <person name="Sato H."/>
            <person name="Tonouchi N."/>
        </authorList>
    </citation>
    <scope>NUCLEOTIDE SEQUENCE</scope>
    <source>
        <strain evidence="4">NBRC 10035</strain>
    </source>
</reference>
<dbReference type="Proteomes" id="UP001165120">
    <property type="component" value="Unassembled WGS sequence"/>
</dbReference>
<dbReference type="PANTHER" id="PTHR43094">
    <property type="entry name" value="AMINOTRANSFERASE"/>
    <property type="match status" value="1"/>
</dbReference>
<dbReference type="InterPro" id="IPR015421">
    <property type="entry name" value="PyrdxlP-dep_Trfase_major"/>
</dbReference>
<comment type="similarity">
    <text evidence="1 3">Belongs to the class-III pyridoxal-phosphate-dependent aminotransferase family.</text>
</comment>